<reference evidence="2 3" key="1">
    <citation type="submission" date="2024-02" db="EMBL/GenBank/DDBJ databases">
        <title>de novo genome assembly of Solanum bulbocastanum strain 11H21.</title>
        <authorList>
            <person name="Hosaka A.J."/>
        </authorList>
    </citation>
    <scope>NUCLEOTIDE SEQUENCE [LARGE SCALE GENOMIC DNA]</scope>
    <source>
        <tissue evidence="2">Young leaves</tissue>
    </source>
</reference>
<evidence type="ECO:0000313" key="3">
    <source>
        <dbReference type="Proteomes" id="UP001371456"/>
    </source>
</evidence>
<protein>
    <submittedName>
        <fullName evidence="2">Uncharacterized protein</fullName>
    </submittedName>
</protein>
<proteinExistence type="predicted"/>
<organism evidence="2 3">
    <name type="scientific">Solanum bulbocastanum</name>
    <name type="common">Wild potato</name>
    <dbReference type="NCBI Taxonomy" id="147425"/>
    <lineage>
        <taxon>Eukaryota</taxon>
        <taxon>Viridiplantae</taxon>
        <taxon>Streptophyta</taxon>
        <taxon>Embryophyta</taxon>
        <taxon>Tracheophyta</taxon>
        <taxon>Spermatophyta</taxon>
        <taxon>Magnoliopsida</taxon>
        <taxon>eudicotyledons</taxon>
        <taxon>Gunneridae</taxon>
        <taxon>Pentapetalae</taxon>
        <taxon>asterids</taxon>
        <taxon>lamiids</taxon>
        <taxon>Solanales</taxon>
        <taxon>Solanaceae</taxon>
        <taxon>Solanoideae</taxon>
        <taxon>Solaneae</taxon>
        <taxon>Solanum</taxon>
    </lineage>
</organism>
<accession>A0AAN8TAL7</accession>
<sequence>MAKITAGGAFAPDEFPPLPRHDRPGIQPTHIEPNLTQYAKILNPKPNTLPIPKVPLKPVVIIHGEPNIT</sequence>
<dbReference type="AlphaFoldDB" id="A0AAN8TAL7"/>
<evidence type="ECO:0000256" key="1">
    <source>
        <dbReference type="SAM" id="MobiDB-lite"/>
    </source>
</evidence>
<gene>
    <name evidence="2" type="ORF">RDI58_019433</name>
</gene>
<name>A0AAN8TAL7_SOLBU</name>
<keyword evidence="3" id="KW-1185">Reference proteome</keyword>
<comment type="caution">
    <text evidence="2">The sequence shown here is derived from an EMBL/GenBank/DDBJ whole genome shotgun (WGS) entry which is preliminary data.</text>
</comment>
<dbReference type="Proteomes" id="UP001371456">
    <property type="component" value="Unassembled WGS sequence"/>
</dbReference>
<evidence type="ECO:0000313" key="2">
    <source>
        <dbReference type="EMBL" id="KAK6781637.1"/>
    </source>
</evidence>
<dbReference type="EMBL" id="JBANQN010000008">
    <property type="protein sequence ID" value="KAK6781637.1"/>
    <property type="molecule type" value="Genomic_DNA"/>
</dbReference>
<feature type="region of interest" description="Disordered" evidence="1">
    <location>
        <begin position="1"/>
        <end position="26"/>
    </location>
</feature>